<dbReference type="GO" id="GO:0009847">
    <property type="term" value="P:spore germination"/>
    <property type="evidence" value="ECO:0007669"/>
    <property type="project" value="InterPro"/>
</dbReference>
<evidence type="ECO:0000313" key="10">
    <source>
        <dbReference type="EMBL" id="SMG53699.1"/>
    </source>
</evidence>
<keyword evidence="11" id="KW-1185">Reference proteome</keyword>
<keyword evidence="3" id="KW-0309">Germination</keyword>
<evidence type="ECO:0000256" key="4">
    <source>
        <dbReference type="ARBA" id="ARBA00022729"/>
    </source>
</evidence>
<dbReference type="PANTHER" id="PTHR35789:SF1">
    <property type="entry name" value="SPORE GERMINATION PROTEIN B3"/>
    <property type="match status" value="1"/>
</dbReference>
<organism evidence="10 11">
    <name type="scientific">Paenibacillus aquistagni</name>
    <dbReference type="NCBI Taxonomy" id="1852522"/>
    <lineage>
        <taxon>Bacteria</taxon>
        <taxon>Bacillati</taxon>
        <taxon>Bacillota</taxon>
        <taxon>Bacilli</taxon>
        <taxon>Bacillales</taxon>
        <taxon>Paenibacillaceae</taxon>
        <taxon>Paenibacillus</taxon>
    </lineage>
</organism>
<accession>A0A1X7LKK8</accession>
<feature type="domain" description="Spore germination GerAC-like C-terminal" evidence="8">
    <location>
        <begin position="199"/>
        <end position="357"/>
    </location>
</feature>
<dbReference type="PROSITE" id="PS51257">
    <property type="entry name" value="PROKAR_LIPOPROTEIN"/>
    <property type="match status" value="1"/>
</dbReference>
<evidence type="ECO:0000256" key="1">
    <source>
        <dbReference type="ARBA" id="ARBA00004635"/>
    </source>
</evidence>
<protein>
    <submittedName>
        <fullName evidence="10">Germination protein, Ger(X)C family</fullName>
    </submittedName>
</protein>
<dbReference type="AlphaFoldDB" id="A0A1X7LKK8"/>
<dbReference type="InterPro" id="IPR057336">
    <property type="entry name" value="GerAC_N"/>
</dbReference>
<dbReference type="PANTHER" id="PTHR35789">
    <property type="entry name" value="SPORE GERMINATION PROTEIN B3"/>
    <property type="match status" value="1"/>
</dbReference>
<keyword evidence="5" id="KW-0472">Membrane</keyword>
<dbReference type="EMBL" id="FXAZ01000005">
    <property type="protein sequence ID" value="SMG53699.1"/>
    <property type="molecule type" value="Genomic_DNA"/>
</dbReference>
<evidence type="ECO:0000256" key="6">
    <source>
        <dbReference type="ARBA" id="ARBA00023139"/>
    </source>
</evidence>
<evidence type="ECO:0000256" key="2">
    <source>
        <dbReference type="ARBA" id="ARBA00007886"/>
    </source>
</evidence>
<dbReference type="Proteomes" id="UP000193834">
    <property type="component" value="Unassembled WGS sequence"/>
</dbReference>
<name>A0A1X7LKK8_9BACL</name>
<dbReference type="STRING" id="1852522.SAMN06295960_3549"/>
<reference evidence="10 11" key="1">
    <citation type="submission" date="2017-04" db="EMBL/GenBank/DDBJ databases">
        <authorList>
            <person name="Afonso C.L."/>
            <person name="Miller P.J."/>
            <person name="Scott M.A."/>
            <person name="Spackman E."/>
            <person name="Goraichik I."/>
            <person name="Dimitrov K.M."/>
            <person name="Suarez D.L."/>
            <person name="Swayne D.E."/>
        </authorList>
    </citation>
    <scope>NUCLEOTIDE SEQUENCE [LARGE SCALE GENOMIC DNA]</scope>
    <source>
        <strain evidence="10 11">11</strain>
    </source>
</reference>
<dbReference type="RefSeq" id="WP_085496371.1">
    <property type="nucleotide sequence ID" value="NZ_FXAZ01000005.1"/>
</dbReference>
<feature type="domain" description="Spore germination protein N-terminal" evidence="9">
    <location>
        <begin position="25"/>
        <end position="185"/>
    </location>
</feature>
<sequence>MYARRMMTFLIIIIIPIMLTSCLAKQIINQNGFIQTITVDKTNTADIYRMGIMFPDPEKGSTQNALSLSIEAENLPKALDHFQLKTRYSLVIGQLRNIIISRELAESVGVNKIIQTLLYNPKFPLTSRIMIHNGKASDYLKLKEDLTDYHLSNLLRKMQNQYKTGTNTLFNFVRNELEPGVDPILLQTHIEEGSVGIEGALLFKKDKPISMIDEQELQYLLMLRNKKMNVNLNISKAFLPTNQPFAVNNATSKKEIRILQVKPIPKIEIYFSIIGPLVSPINDITDHSRELTSDMIERSVEHGLNQFMRKVQASGTDPIGIGHIVRNRMSFEEWDEDTWREMFKKADIRCIVQYTLENEI</sequence>
<dbReference type="Gene3D" id="3.30.300.210">
    <property type="entry name" value="Nutrient germinant receptor protein C, domain 3"/>
    <property type="match status" value="1"/>
</dbReference>
<evidence type="ECO:0000256" key="3">
    <source>
        <dbReference type="ARBA" id="ARBA00022544"/>
    </source>
</evidence>
<keyword evidence="7" id="KW-0449">Lipoprotein</keyword>
<evidence type="ECO:0000256" key="7">
    <source>
        <dbReference type="ARBA" id="ARBA00023288"/>
    </source>
</evidence>
<evidence type="ECO:0000313" key="11">
    <source>
        <dbReference type="Proteomes" id="UP000193834"/>
    </source>
</evidence>
<evidence type="ECO:0000256" key="5">
    <source>
        <dbReference type="ARBA" id="ARBA00023136"/>
    </source>
</evidence>
<comment type="similarity">
    <text evidence="2">Belongs to the GerABKC lipoprotein family.</text>
</comment>
<dbReference type="InterPro" id="IPR008844">
    <property type="entry name" value="Spore_GerAC-like"/>
</dbReference>
<comment type="subcellular location">
    <subcellularLocation>
        <location evidence="1">Membrane</location>
        <topology evidence="1">Lipid-anchor</topology>
    </subcellularLocation>
</comment>
<evidence type="ECO:0000259" key="9">
    <source>
        <dbReference type="Pfam" id="PF25198"/>
    </source>
</evidence>
<keyword evidence="6" id="KW-0564">Palmitate</keyword>
<proteinExistence type="inferred from homology"/>
<dbReference type="InterPro" id="IPR038501">
    <property type="entry name" value="Spore_GerAC_C_sf"/>
</dbReference>
<dbReference type="Pfam" id="PF25198">
    <property type="entry name" value="Spore_GerAC_N"/>
    <property type="match status" value="1"/>
</dbReference>
<keyword evidence="4" id="KW-0732">Signal</keyword>
<dbReference type="InterPro" id="IPR046953">
    <property type="entry name" value="Spore_GerAC-like_C"/>
</dbReference>
<dbReference type="GO" id="GO:0016020">
    <property type="term" value="C:membrane"/>
    <property type="evidence" value="ECO:0007669"/>
    <property type="project" value="UniProtKB-SubCell"/>
</dbReference>
<gene>
    <name evidence="10" type="ORF">SAMN06295960_3549</name>
</gene>
<evidence type="ECO:0000259" key="8">
    <source>
        <dbReference type="Pfam" id="PF05504"/>
    </source>
</evidence>
<dbReference type="OrthoDB" id="2592518at2"/>
<dbReference type="Pfam" id="PF05504">
    <property type="entry name" value="Spore_GerAC"/>
    <property type="match status" value="1"/>
</dbReference>